<comment type="caution">
    <text evidence="1">The sequence shown here is derived from an EMBL/GenBank/DDBJ whole genome shotgun (WGS) entry which is preliminary data.</text>
</comment>
<protein>
    <recommendedName>
        <fullName evidence="3">4Fe-4S ferredoxin-type domain-containing protein</fullName>
    </recommendedName>
</protein>
<evidence type="ECO:0000313" key="1">
    <source>
        <dbReference type="EMBL" id="MEX4009560.1"/>
    </source>
</evidence>
<name>A0ABV3WYG9_9HYPH</name>
<organism evidence="1 2">
    <name type="scientific">Neoaquamicrobium sediminum</name>
    <dbReference type="NCBI Taxonomy" id="1849104"/>
    <lineage>
        <taxon>Bacteria</taxon>
        <taxon>Pseudomonadati</taxon>
        <taxon>Pseudomonadota</taxon>
        <taxon>Alphaproteobacteria</taxon>
        <taxon>Hyphomicrobiales</taxon>
        <taxon>Phyllobacteriaceae</taxon>
        <taxon>Neoaquamicrobium</taxon>
    </lineage>
</organism>
<dbReference type="EMBL" id="JAZHFV010000006">
    <property type="protein sequence ID" value="MEX4009560.1"/>
    <property type="molecule type" value="Genomic_DNA"/>
</dbReference>
<proteinExistence type="predicted"/>
<sequence length="227" mass="24566">MSGELINQIASDLASHGLILRGGFSFAAEEERAAGPSGAPARSVLLVGNAGAGYWRHFSLWRETRPLNLPNPLDTWSRLVIGEVADRVGARLIMPNDRPFAPFQQWAIRAEGLAPSPLGLLMHPVYGLWHAYRGALLFDRELAFPLLEKPIHPCDLCDGKPCLNTCPVDAFSPGVFDYAGCVAHVRGRMGYACRNAGCLARNACPVGSSWRYPAAVKAFHQAAFAGL</sequence>
<accession>A0ABV3WYG9</accession>
<gene>
    <name evidence="1" type="ORF">V1479_19785</name>
</gene>
<reference evidence="1 2" key="1">
    <citation type="submission" date="2024-01" db="EMBL/GenBank/DDBJ databases">
        <title>New evidence supports the origin of RcGTA from prophage.</title>
        <authorList>
            <person name="Xu Y."/>
            <person name="Liu B."/>
            <person name="Chen F."/>
        </authorList>
    </citation>
    <scope>NUCLEOTIDE SEQUENCE [LARGE SCALE GENOMIC DNA]</scope>
    <source>
        <strain evidence="1 2">CBW1107-2</strain>
    </source>
</reference>
<dbReference type="RefSeq" id="WP_368804454.1">
    <property type="nucleotide sequence ID" value="NZ_JAZHFV010000006.1"/>
</dbReference>
<evidence type="ECO:0008006" key="3">
    <source>
        <dbReference type="Google" id="ProtNLM"/>
    </source>
</evidence>
<keyword evidence="2" id="KW-1185">Reference proteome</keyword>
<evidence type="ECO:0000313" key="2">
    <source>
        <dbReference type="Proteomes" id="UP001559025"/>
    </source>
</evidence>
<dbReference type="Proteomes" id="UP001559025">
    <property type="component" value="Unassembled WGS sequence"/>
</dbReference>